<evidence type="ECO:0000313" key="2">
    <source>
        <dbReference type="EMBL" id="PNV65586.1"/>
    </source>
</evidence>
<keyword evidence="3" id="KW-1185">Reference proteome</keyword>
<dbReference type="AlphaFoldDB" id="A0A2K2U5I5"/>
<accession>A0A2K2U5I5</accession>
<name>A0A2K2U5I5_9ACTN</name>
<evidence type="ECO:0000256" key="1">
    <source>
        <dbReference type="ARBA" id="ARBA00023125"/>
    </source>
</evidence>
<dbReference type="GO" id="GO:0003700">
    <property type="term" value="F:DNA-binding transcription factor activity"/>
    <property type="evidence" value="ECO:0007669"/>
    <property type="project" value="TreeGrafter"/>
</dbReference>
<dbReference type="Proteomes" id="UP000236488">
    <property type="component" value="Unassembled WGS sequence"/>
</dbReference>
<dbReference type="InterPro" id="IPR036390">
    <property type="entry name" value="WH_DNA-bd_sf"/>
</dbReference>
<dbReference type="PROSITE" id="PS01332">
    <property type="entry name" value="HTH_RRF2_1"/>
    <property type="match status" value="1"/>
</dbReference>
<dbReference type="EMBL" id="PPEL01000024">
    <property type="protein sequence ID" value="PNV65586.1"/>
    <property type="molecule type" value="Genomic_DNA"/>
</dbReference>
<dbReference type="RefSeq" id="WP_087194211.1">
    <property type="nucleotide sequence ID" value="NZ_PPEL01000024.1"/>
</dbReference>
<comment type="caution">
    <text evidence="2">The sequence shown here is derived from an EMBL/GenBank/DDBJ whole genome shotgun (WGS) entry which is preliminary data.</text>
</comment>
<dbReference type="PANTHER" id="PTHR33221:SF5">
    <property type="entry name" value="HTH-TYPE TRANSCRIPTIONAL REGULATOR ISCR"/>
    <property type="match status" value="1"/>
</dbReference>
<protein>
    <submittedName>
        <fullName evidence="2">Rrf2 family transcriptional regulator</fullName>
    </submittedName>
</protein>
<evidence type="ECO:0000313" key="3">
    <source>
        <dbReference type="Proteomes" id="UP000236488"/>
    </source>
</evidence>
<gene>
    <name evidence="2" type="ORF">C2L80_05855</name>
</gene>
<dbReference type="GO" id="GO:0005829">
    <property type="term" value="C:cytosol"/>
    <property type="evidence" value="ECO:0007669"/>
    <property type="project" value="TreeGrafter"/>
</dbReference>
<sequence length="144" mass="15381">MLVSTKGRYALRLMVRIAQLESRGRVALREVSEHEGISLKYLEQLARPLVQAGLLRSVRGKGGGYALVNDPSTVKVGDVLRAVEGTTAPVACRALEEGAMCPRESSCATVRFWEGLGEAIERYVDGATLADLAFPGASASTCLD</sequence>
<dbReference type="InterPro" id="IPR000944">
    <property type="entry name" value="Tscrpt_reg_Rrf2"/>
</dbReference>
<dbReference type="PROSITE" id="PS51197">
    <property type="entry name" value="HTH_RRF2_2"/>
    <property type="match status" value="1"/>
</dbReference>
<dbReference type="Gene3D" id="1.10.10.10">
    <property type="entry name" value="Winged helix-like DNA-binding domain superfamily/Winged helix DNA-binding domain"/>
    <property type="match status" value="1"/>
</dbReference>
<dbReference type="NCBIfam" id="TIGR00738">
    <property type="entry name" value="rrf2_super"/>
    <property type="match status" value="1"/>
</dbReference>
<dbReference type="Pfam" id="PF02082">
    <property type="entry name" value="Rrf2"/>
    <property type="match status" value="1"/>
</dbReference>
<organism evidence="2 3">
    <name type="scientific">Rubneribacter badeniensis</name>
    <dbReference type="NCBI Taxonomy" id="2070688"/>
    <lineage>
        <taxon>Bacteria</taxon>
        <taxon>Bacillati</taxon>
        <taxon>Actinomycetota</taxon>
        <taxon>Coriobacteriia</taxon>
        <taxon>Eggerthellales</taxon>
        <taxon>Eggerthellaceae</taxon>
        <taxon>Rubneribacter</taxon>
    </lineage>
</organism>
<reference evidence="2 3" key="1">
    <citation type="journal article" date="2018" name="Int. J. Syst. Evol. Microbiol.">
        <title>Rubneribacter badeniensis gen. nov., sp. nov. and Enteroscipio rubneri gen. nov., sp. nov., new members of the Eggerthellaceae isolated from human faeces.</title>
        <authorList>
            <person name="Danylec N."/>
            <person name="Gobl A."/>
            <person name="Stoll D.A."/>
            <person name="Hetzer B."/>
            <person name="Kulling S.E."/>
            <person name="Huch M."/>
        </authorList>
    </citation>
    <scope>NUCLEOTIDE SEQUENCE [LARGE SCALE GENOMIC DNA]</scope>
    <source>
        <strain evidence="2 3">ResAG-85</strain>
    </source>
</reference>
<dbReference type="SUPFAM" id="SSF46785">
    <property type="entry name" value="Winged helix' DNA-binding domain"/>
    <property type="match status" value="1"/>
</dbReference>
<dbReference type="PANTHER" id="PTHR33221">
    <property type="entry name" value="WINGED HELIX-TURN-HELIX TRANSCRIPTIONAL REGULATOR, RRF2 FAMILY"/>
    <property type="match status" value="1"/>
</dbReference>
<dbReference type="InterPro" id="IPR030489">
    <property type="entry name" value="TR_Rrf2-type_CS"/>
</dbReference>
<dbReference type="InterPro" id="IPR036388">
    <property type="entry name" value="WH-like_DNA-bd_sf"/>
</dbReference>
<keyword evidence="1" id="KW-0238">DNA-binding</keyword>
<dbReference type="GO" id="GO:0003677">
    <property type="term" value="F:DNA binding"/>
    <property type="evidence" value="ECO:0007669"/>
    <property type="project" value="UniProtKB-KW"/>
</dbReference>
<proteinExistence type="predicted"/>